<dbReference type="PANTHER" id="PTHR43537">
    <property type="entry name" value="TRANSCRIPTIONAL REGULATOR, GNTR FAMILY"/>
    <property type="match status" value="1"/>
</dbReference>
<keyword evidence="1" id="KW-0805">Transcription regulation</keyword>
<dbReference type="RefSeq" id="WP_085463217.1">
    <property type="nucleotide sequence ID" value="NZ_FXBL01000004.1"/>
</dbReference>
<dbReference type="InterPro" id="IPR008920">
    <property type="entry name" value="TF_FadR/GntR_C"/>
</dbReference>
<dbReference type="InterPro" id="IPR036388">
    <property type="entry name" value="WH-like_DNA-bd_sf"/>
</dbReference>
<dbReference type="Gene3D" id="1.20.120.530">
    <property type="entry name" value="GntR ligand-binding domain-like"/>
    <property type="match status" value="1"/>
</dbReference>
<dbReference type="AlphaFoldDB" id="A0A1X7N106"/>
<accession>A0A1X7N106</accession>
<dbReference type="SUPFAM" id="SSF46785">
    <property type="entry name" value="Winged helix' DNA-binding domain"/>
    <property type="match status" value="1"/>
</dbReference>
<name>A0A1X7N106_9HYPH</name>
<dbReference type="SMART" id="SM00345">
    <property type="entry name" value="HTH_GNTR"/>
    <property type="match status" value="1"/>
</dbReference>
<dbReference type="SUPFAM" id="SSF48008">
    <property type="entry name" value="GntR ligand-binding domain-like"/>
    <property type="match status" value="1"/>
</dbReference>
<dbReference type="InterPro" id="IPR000524">
    <property type="entry name" value="Tscrpt_reg_HTH_GntR"/>
</dbReference>
<keyword evidence="3" id="KW-0804">Transcription</keyword>
<dbReference type="Gene3D" id="1.10.10.10">
    <property type="entry name" value="Winged helix-like DNA-binding domain superfamily/Winged helix DNA-binding domain"/>
    <property type="match status" value="1"/>
</dbReference>
<dbReference type="EMBL" id="FXBL01000004">
    <property type="protein sequence ID" value="SMH30882.1"/>
    <property type="molecule type" value="Genomic_DNA"/>
</dbReference>
<dbReference type="PROSITE" id="PS50949">
    <property type="entry name" value="HTH_GNTR"/>
    <property type="match status" value="1"/>
</dbReference>
<dbReference type="SMART" id="SM00895">
    <property type="entry name" value="FCD"/>
    <property type="match status" value="1"/>
</dbReference>
<dbReference type="OrthoDB" id="9810548at2"/>
<dbReference type="Pfam" id="PF00392">
    <property type="entry name" value="GntR"/>
    <property type="match status" value="1"/>
</dbReference>
<evidence type="ECO:0000259" key="4">
    <source>
        <dbReference type="PROSITE" id="PS50949"/>
    </source>
</evidence>
<dbReference type="PRINTS" id="PR00035">
    <property type="entry name" value="HTHGNTR"/>
</dbReference>
<evidence type="ECO:0000313" key="5">
    <source>
        <dbReference type="EMBL" id="SMH30882.1"/>
    </source>
</evidence>
<reference evidence="5 6" key="1">
    <citation type="submission" date="2017-04" db="EMBL/GenBank/DDBJ databases">
        <authorList>
            <person name="Afonso C.L."/>
            <person name="Miller P.J."/>
            <person name="Scott M.A."/>
            <person name="Spackman E."/>
            <person name="Goraichik I."/>
            <person name="Dimitrov K.M."/>
            <person name="Suarez D.L."/>
            <person name="Swayne D.E."/>
        </authorList>
    </citation>
    <scope>NUCLEOTIDE SEQUENCE [LARGE SCALE GENOMIC DNA]</scope>
    <source>
        <strain evidence="5 6">B5P</strain>
    </source>
</reference>
<evidence type="ECO:0000256" key="2">
    <source>
        <dbReference type="ARBA" id="ARBA00023125"/>
    </source>
</evidence>
<keyword evidence="2" id="KW-0238">DNA-binding</keyword>
<dbReference type="Pfam" id="PF07729">
    <property type="entry name" value="FCD"/>
    <property type="match status" value="1"/>
</dbReference>
<dbReference type="CDD" id="cd07377">
    <property type="entry name" value="WHTH_GntR"/>
    <property type="match status" value="1"/>
</dbReference>
<protein>
    <submittedName>
        <fullName evidence="5">Transcriptional regulator, GntR family</fullName>
    </submittedName>
</protein>
<gene>
    <name evidence="5" type="ORF">SAMN02982922_1092</name>
</gene>
<proteinExistence type="predicted"/>
<dbReference type="GO" id="GO:0003677">
    <property type="term" value="F:DNA binding"/>
    <property type="evidence" value="ECO:0007669"/>
    <property type="project" value="UniProtKB-KW"/>
</dbReference>
<sequence>MTSEYQIDRVVVPKASGLLATRLRDLIIQGEFASGDLLPPERDLVAESGLSRGSVREALKILETEGLIEIRAGRSGGARVTVPKRTDLARSTELFVRTNGVSLEALLDCRIAVEPMLAKLTARNRTEQELDILRDLHRKFEASTDDIQRYRRVNFQWHLAVASMSRNEPLTALMEAISTPVYEATGYEVVTTPETRRAAVMAHAEVMAAIERQDEAAAARGMEKHLTAYSSILRSSE</sequence>
<evidence type="ECO:0000256" key="1">
    <source>
        <dbReference type="ARBA" id="ARBA00023015"/>
    </source>
</evidence>
<organism evidence="5 6">
    <name type="scientific">Mesorhizobium australicum</name>
    <dbReference type="NCBI Taxonomy" id="536018"/>
    <lineage>
        <taxon>Bacteria</taxon>
        <taxon>Pseudomonadati</taxon>
        <taxon>Pseudomonadota</taxon>
        <taxon>Alphaproteobacteria</taxon>
        <taxon>Hyphomicrobiales</taxon>
        <taxon>Phyllobacteriaceae</taxon>
        <taxon>Mesorhizobium</taxon>
    </lineage>
</organism>
<evidence type="ECO:0000313" key="6">
    <source>
        <dbReference type="Proteomes" id="UP000193083"/>
    </source>
</evidence>
<dbReference type="InterPro" id="IPR036390">
    <property type="entry name" value="WH_DNA-bd_sf"/>
</dbReference>
<feature type="domain" description="HTH gntR-type" evidence="4">
    <location>
        <begin position="13"/>
        <end position="83"/>
    </location>
</feature>
<keyword evidence="6" id="KW-1185">Reference proteome</keyword>
<dbReference type="Proteomes" id="UP000193083">
    <property type="component" value="Unassembled WGS sequence"/>
</dbReference>
<dbReference type="InterPro" id="IPR011711">
    <property type="entry name" value="GntR_C"/>
</dbReference>
<dbReference type="GO" id="GO:0003700">
    <property type="term" value="F:DNA-binding transcription factor activity"/>
    <property type="evidence" value="ECO:0007669"/>
    <property type="project" value="InterPro"/>
</dbReference>
<dbReference type="PANTHER" id="PTHR43537:SF5">
    <property type="entry name" value="UXU OPERON TRANSCRIPTIONAL REGULATOR"/>
    <property type="match status" value="1"/>
</dbReference>
<evidence type="ECO:0000256" key="3">
    <source>
        <dbReference type="ARBA" id="ARBA00023163"/>
    </source>
</evidence>